<gene>
    <name evidence="1" type="ordered locus">Plav_0415</name>
</gene>
<dbReference type="PANTHER" id="PTHR35868">
    <property type="entry name" value="DUF2804 DOMAIN-CONTAINING PROTEIN-RELATED"/>
    <property type="match status" value="1"/>
</dbReference>
<dbReference type="Proteomes" id="UP000006377">
    <property type="component" value="Chromosome"/>
</dbReference>
<accession>A7HQ55</accession>
<dbReference type="HOGENOM" id="CLU_068418_0_0_5"/>
<keyword evidence="2" id="KW-1185">Reference proteome</keyword>
<dbReference type="InterPro" id="IPR021243">
    <property type="entry name" value="DUF2804"/>
</dbReference>
<proteinExistence type="predicted"/>
<evidence type="ECO:0008006" key="3">
    <source>
        <dbReference type="Google" id="ProtNLM"/>
    </source>
</evidence>
<dbReference type="EMBL" id="CP000774">
    <property type="protein sequence ID" value="ABS62038.1"/>
    <property type="molecule type" value="Genomic_DNA"/>
</dbReference>
<name>A7HQ55_PARL1</name>
<evidence type="ECO:0000313" key="2">
    <source>
        <dbReference type="Proteomes" id="UP000006377"/>
    </source>
</evidence>
<dbReference type="OrthoDB" id="9134802at2"/>
<organism evidence="1 2">
    <name type="scientific">Parvibaculum lavamentivorans (strain DS-1 / DSM 13023 / NCIMB 13966)</name>
    <dbReference type="NCBI Taxonomy" id="402881"/>
    <lineage>
        <taxon>Bacteria</taxon>
        <taxon>Pseudomonadati</taxon>
        <taxon>Pseudomonadota</taxon>
        <taxon>Alphaproteobacteria</taxon>
        <taxon>Hyphomicrobiales</taxon>
        <taxon>Parvibaculaceae</taxon>
        <taxon>Parvibaculum</taxon>
    </lineage>
</organism>
<evidence type="ECO:0000313" key="1">
    <source>
        <dbReference type="EMBL" id="ABS62038.1"/>
    </source>
</evidence>
<dbReference type="KEGG" id="pla:Plav_0415"/>
<dbReference type="Pfam" id="PF10974">
    <property type="entry name" value="DUF2804"/>
    <property type="match status" value="1"/>
</dbReference>
<dbReference type="STRING" id="402881.Plav_0415"/>
<reference evidence="1 2" key="1">
    <citation type="journal article" date="2011" name="Stand. Genomic Sci.">
        <title>Complete genome sequence of Parvibaculum lavamentivorans type strain (DS-1(T)).</title>
        <authorList>
            <person name="Schleheck D."/>
            <person name="Weiss M."/>
            <person name="Pitluck S."/>
            <person name="Bruce D."/>
            <person name="Land M.L."/>
            <person name="Han S."/>
            <person name="Saunders E."/>
            <person name="Tapia R."/>
            <person name="Detter C."/>
            <person name="Brettin T."/>
            <person name="Han J."/>
            <person name="Woyke T."/>
            <person name="Goodwin L."/>
            <person name="Pennacchio L."/>
            <person name="Nolan M."/>
            <person name="Cook A.M."/>
            <person name="Kjelleberg S."/>
            <person name="Thomas T."/>
        </authorList>
    </citation>
    <scope>NUCLEOTIDE SEQUENCE [LARGE SCALE GENOMIC DNA]</scope>
    <source>
        <strain evidence="2">DS-1 / DSM 13023 / NCIMB 13966</strain>
    </source>
</reference>
<protein>
    <recommendedName>
        <fullName evidence="3">DUF2804 domain-containing protein</fullName>
    </recommendedName>
</protein>
<dbReference type="eggNOG" id="COG3250">
    <property type="taxonomic scope" value="Bacteria"/>
</dbReference>
<dbReference type="AlphaFoldDB" id="A7HQ55"/>
<dbReference type="RefSeq" id="WP_011995329.1">
    <property type="nucleotide sequence ID" value="NC_009719.1"/>
</dbReference>
<sequence>MQHELGAGELLDGKGSLREAGWARSEMRRYRRADIRAPWFRIKEWDYYCILDEECGIALTVADNAYMGFLSASWLDFSMPEAVTDSVTIPFPRGRMGMPESADAGDIVQSHPKISLGFRHEPGGRRLTVDCPGFAKGRGMKGDFFLSQPPMDRMVIATPFPDAPRAFYYNQKINCMPAEGTVEIDGRKHVFSPASAFGILDWGRGVWTYDNTWYWGSASGVVDGHAFGFNIGYGFGDTSAATENMIFMDGVAHKLADVTFHIPDGTYDGAPWRFSSSDGRFEMVFQPIIDRSAAVDLKILRSIQHQVFGRFSGFVVLDDGSRIEIRDFLGFAEEVENRW</sequence>
<dbReference type="PANTHER" id="PTHR35868:SF3">
    <property type="entry name" value="DUF2804 DOMAIN-CONTAINING PROTEIN"/>
    <property type="match status" value="1"/>
</dbReference>